<dbReference type="InterPro" id="IPR037237">
    <property type="entry name" value="IlvD/EDD_N"/>
</dbReference>
<dbReference type="GO" id="GO:0009099">
    <property type="term" value="P:L-valine biosynthetic process"/>
    <property type="evidence" value="ECO:0007669"/>
    <property type="project" value="UniProtKB-UniRule"/>
</dbReference>
<comment type="catalytic activity">
    <reaction evidence="15">
        <text>(2R,3R)-2,3-dihydroxy-3-methylpentanoate = (S)-3-methyl-2-oxopentanoate + H2O</text>
        <dbReference type="Rhea" id="RHEA:27694"/>
        <dbReference type="ChEBI" id="CHEBI:15377"/>
        <dbReference type="ChEBI" id="CHEBI:35146"/>
        <dbReference type="ChEBI" id="CHEBI:49258"/>
        <dbReference type="EC" id="4.2.1.9"/>
    </reaction>
</comment>
<comment type="subunit">
    <text evidence="15">Homodimer.</text>
</comment>
<feature type="domain" description="Dihydroxy-acid/6-phosphogluconate dehydratase C-terminal" evidence="17">
    <location>
        <begin position="408"/>
        <end position="605"/>
    </location>
</feature>
<dbReference type="RefSeq" id="WP_071468197.1">
    <property type="nucleotide sequence ID" value="NZ_MEHT01000001.1"/>
</dbReference>
<dbReference type="GO" id="GO:0004160">
    <property type="term" value="F:dihydroxy-acid dehydratase activity"/>
    <property type="evidence" value="ECO:0007669"/>
    <property type="project" value="UniProtKB-UniRule"/>
</dbReference>
<keyword evidence="7 15" id="KW-0408">Iron</keyword>
<feature type="binding site" evidence="15">
    <location>
        <position position="123"/>
    </location>
    <ligand>
        <name>Mg(2+)</name>
        <dbReference type="ChEBI" id="CHEBI:18420"/>
    </ligand>
</feature>
<dbReference type="SUPFAM" id="SSF52016">
    <property type="entry name" value="LeuD/IlvD-like"/>
    <property type="match status" value="1"/>
</dbReference>
<accession>A0A2W7QPK3</accession>
<feature type="binding site" evidence="15">
    <location>
        <position position="491"/>
    </location>
    <ligand>
        <name>Mg(2+)</name>
        <dbReference type="ChEBI" id="CHEBI:18420"/>
    </ligand>
</feature>
<evidence type="ECO:0000256" key="5">
    <source>
        <dbReference type="ARBA" id="ARBA00022723"/>
    </source>
</evidence>
<keyword evidence="8 15" id="KW-0411">Iron-sulfur</keyword>
<dbReference type="InterPro" id="IPR020558">
    <property type="entry name" value="DiOHA_6PGluconate_deHydtase_CS"/>
</dbReference>
<organism evidence="18 19">
    <name type="scientific">Roseinatronobacter thiooxidans</name>
    <dbReference type="NCBI Taxonomy" id="121821"/>
    <lineage>
        <taxon>Bacteria</taxon>
        <taxon>Pseudomonadati</taxon>
        <taxon>Pseudomonadota</taxon>
        <taxon>Alphaproteobacteria</taxon>
        <taxon>Rhodobacterales</taxon>
        <taxon>Paracoccaceae</taxon>
        <taxon>Roseinatronobacter</taxon>
    </lineage>
</organism>
<dbReference type="Gene3D" id="3.50.30.80">
    <property type="entry name" value="IlvD/EDD C-terminal domain-like"/>
    <property type="match status" value="1"/>
</dbReference>
<dbReference type="NCBIfam" id="NF009103">
    <property type="entry name" value="PRK12448.1"/>
    <property type="match status" value="1"/>
</dbReference>
<dbReference type="PANTHER" id="PTHR43661:SF3">
    <property type="entry name" value="D-XYLONATE DEHYDRATASE YAGF-RELATED"/>
    <property type="match status" value="1"/>
</dbReference>
<evidence type="ECO:0000256" key="4">
    <source>
        <dbReference type="ARBA" id="ARBA00022714"/>
    </source>
</evidence>
<keyword evidence="9 15" id="KW-0456">Lyase</keyword>
<reference evidence="18 19" key="1">
    <citation type="submission" date="2018-06" db="EMBL/GenBank/DDBJ databases">
        <title>Genomic Encyclopedia of Archaeal and Bacterial Type Strains, Phase II (KMG-II): from individual species to whole genera.</title>
        <authorList>
            <person name="Goeker M."/>
        </authorList>
    </citation>
    <scope>NUCLEOTIDE SEQUENCE [LARGE SCALE GENOMIC DNA]</scope>
    <source>
        <strain evidence="18 19">DSM 13087</strain>
    </source>
</reference>
<comment type="caution">
    <text evidence="15">Lacks conserved residue(s) required for the propagation of feature annotation.</text>
</comment>
<dbReference type="InterPro" id="IPR056740">
    <property type="entry name" value="ILV_EDD_C"/>
</dbReference>
<protein>
    <recommendedName>
        <fullName evidence="14 15">Dihydroxy-acid dehydratase</fullName>
        <shortName evidence="15">DAD</shortName>
        <ecNumber evidence="14 15">4.2.1.9</ecNumber>
    </recommendedName>
</protein>
<evidence type="ECO:0000256" key="10">
    <source>
        <dbReference type="ARBA" id="ARBA00023304"/>
    </source>
</evidence>
<keyword evidence="3 15" id="KW-0028">Amino-acid biosynthesis</keyword>
<dbReference type="Proteomes" id="UP000249364">
    <property type="component" value="Unassembled WGS sequence"/>
</dbReference>
<comment type="function">
    <text evidence="15">Functions in the biosynthesis of branched-chain amino acids. Catalyzes the dehydration of (2R,3R)-2,3-dihydroxy-3-methylpentanoate (2,3-dihydroxy-3-methylvalerate) into 2-oxo-3-methylpentanoate (2-oxo-3-methylvalerate) and of (2R)-2,3-dihydroxy-3-methylbutanoate (2,3-dihydroxyisovalerate) into 2-oxo-3-methylbutanoate (2-oxoisovalerate), the penultimate precursor to L-isoleucine and L-valine, respectively.</text>
</comment>
<evidence type="ECO:0000256" key="8">
    <source>
        <dbReference type="ARBA" id="ARBA00023014"/>
    </source>
</evidence>
<name>A0A2W7QPK3_9RHOB</name>
<dbReference type="EC" id="4.2.1.9" evidence="14 15"/>
<dbReference type="PROSITE" id="PS00886">
    <property type="entry name" value="ILVD_EDD_1"/>
    <property type="match status" value="1"/>
</dbReference>
<feature type="domain" description="Dihydroxy-acid/6-phosphogluconate dehydratase N-terminal" evidence="16">
    <location>
        <begin position="34"/>
        <end position="358"/>
    </location>
</feature>
<feature type="modified residue" description="N6-carboxylysine" evidence="15">
    <location>
        <position position="124"/>
    </location>
</feature>
<evidence type="ECO:0000259" key="16">
    <source>
        <dbReference type="Pfam" id="PF00920"/>
    </source>
</evidence>
<evidence type="ECO:0000256" key="1">
    <source>
        <dbReference type="ARBA" id="ARBA00001946"/>
    </source>
</evidence>
<keyword evidence="5 15" id="KW-0479">Metal-binding</keyword>
<evidence type="ECO:0000256" key="3">
    <source>
        <dbReference type="ARBA" id="ARBA00022605"/>
    </source>
</evidence>
<proteinExistence type="inferred from homology"/>
<evidence type="ECO:0000256" key="7">
    <source>
        <dbReference type="ARBA" id="ARBA00023004"/>
    </source>
</evidence>
<comment type="pathway">
    <text evidence="12 15">Amino-acid biosynthesis; L-valine biosynthesis; L-valine from pyruvate: step 3/4.</text>
</comment>
<dbReference type="PROSITE" id="PS00887">
    <property type="entry name" value="ILVD_EDD_2"/>
    <property type="match status" value="1"/>
</dbReference>
<dbReference type="PANTHER" id="PTHR43661">
    <property type="entry name" value="D-XYLONATE DEHYDRATASE"/>
    <property type="match status" value="1"/>
</dbReference>
<keyword evidence="10 15" id="KW-0100">Branched-chain amino acid biosynthesis</keyword>
<comment type="catalytic activity">
    <reaction evidence="11">
        <text>(2R)-2,3-dihydroxy-3-methylbutanoate = 3-methyl-2-oxobutanoate + H2O</text>
        <dbReference type="Rhea" id="RHEA:24809"/>
        <dbReference type="ChEBI" id="CHEBI:11851"/>
        <dbReference type="ChEBI" id="CHEBI:15377"/>
        <dbReference type="ChEBI" id="CHEBI:49072"/>
        <dbReference type="EC" id="4.2.1.9"/>
    </reaction>
    <physiologicalReaction direction="left-to-right" evidence="11">
        <dbReference type="Rhea" id="RHEA:24810"/>
    </physiologicalReaction>
</comment>
<comment type="cofactor">
    <cofactor evidence="15">
        <name>[2Fe-2S] cluster</name>
        <dbReference type="ChEBI" id="CHEBI:190135"/>
    </cofactor>
    <text evidence="15">Binds 1 [2Fe-2S] cluster per subunit. This cluster acts as a Lewis acid cofactor.</text>
</comment>
<evidence type="ECO:0000256" key="15">
    <source>
        <dbReference type="HAMAP-Rule" id="MF_00012"/>
    </source>
</evidence>
<comment type="cofactor">
    <cofactor evidence="1 15">
        <name>Mg(2+)</name>
        <dbReference type="ChEBI" id="CHEBI:18420"/>
    </cofactor>
</comment>
<gene>
    <name evidence="15" type="primary">ilvD</name>
    <name evidence="18" type="ORF">LY56_01358</name>
</gene>
<evidence type="ECO:0000256" key="6">
    <source>
        <dbReference type="ARBA" id="ARBA00022842"/>
    </source>
</evidence>
<dbReference type="GO" id="GO:0000287">
    <property type="term" value="F:magnesium ion binding"/>
    <property type="evidence" value="ECO:0007669"/>
    <property type="project" value="UniProtKB-UniRule"/>
</dbReference>
<comment type="similarity">
    <text evidence="2 15">Belongs to the IlvD/Edd family.</text>
</comment>
<evidence type="ECO:0000256" key="14">
    <source>
        <dbReference type="ARBA" id="ARBA00029490"/>
    </source>
</evidence>
<dbReference type="SUPFAM" id="SSF143975">
    <property type="entry name" value="IlvD/EDD N-terminal domain-like"/>
    <property type="match status" value="1"/>
</dbReference>
<dbReference type="HAMAP" id="MF_00012">
    <property type="entry name" value="IlvD"/>
    <property type="match status" value="1"/>
</dbReference>
<dbReference type="GO" id="GO:0009097">
    <property type="term" value="P:isoleucine biosynthetic process"/>
    <property type="evidence" value="ECO:0007669"/>
    <property type="project" value="UniProtKB-UniRule"/>
</dbReference>
<keyword evidence="19" id="KW-1185">Reference proteome</keyword>
<evidence type="ECO:0000256" key="13">
    <source>
        <dbReference type="ARBA" id="ARBA00029437"/>
    </source>
</evidence>
<keyword evidence="4 15" id="KW-0001">2Fe-2S</keyword>
<comment type="caution">
    <text evidence="18">The sequence shown here is derived from an EMBL/GenBank/DDBJ whole genome shotgun (WGS) entry which is preliminary data.</text>
</comment>
<evidence type="ECO:0000256" key="9">
    <source>
        <dbReference type="ARBA" id="ARBA00023239"/>
    </source>
</evidence>
<comment type="pathway">
    <text evidence="13 15">Amino-acid biosynthesis; L-isoleucine biosynthesis; L-isoleucine from 2-oxobutanoate: step 3/4.</text>
</comment>
<dbReference type="UniPathway" id="UPA00047">
    <property type="reaction ID" value="UER00057"/>
</dbReference>
<dbReference type="STRING" id="121821.GCA_001870675_00147"/>
<evidence type="ECO:0000313" key="19">
    <source>
        <dbReference type="Proteomes" id="UP000249364"/>
    </source>
</evidence>
<dbReference type="InterPro" id="IPR004404">
    <property type="entry name" value="DihydroxyA_deHydtase"/>
</dbReference>
<evidence type="ECO:0000256" key="12">
    <source>
        <dbReference type="ARBA" id="ARBA00029436"/>
    </source>
</evidence>
<evidence type="ECO:0000259" key="17">
    <source>
        <dbReference type="Pfam" id="PF24877"/>
    </source>
</evidence>
<dbReference type="InterPro" id="IPR000581">
    <property type="entry name" value="ILV_EDD_N"/>
</dbReference>
<dbReference type="AlphaFoldDB" id="A0A2W7QPK3"/>
<dbReference type="InterPro" id="IPR042096">
    <property type="entry name" value="Dihydro-acid_dehy_C"/>
</dbReference>
<dbReference type="NCBIfam" id="TIGR00110">
    <property type="entry name" value="ilvD"/>
    <property type="match status" value="1"/>
</dbReference>
<dbReference type="FunFam" id="3.50.30.80:FF:000001">
    <property type="entry name" value="Dihydroxy-acid dehydratase"/>
    <property type="match status" value="1"/>
</dbReference>
<keyword evidence="6 15" id="KW-0460">Magnesium</keyword>
<dbReference type="EMBL" id="QKZQ01000005">
    <property type="protein sequence ID" value="PZX45797.1"/>
    <property type="molecule type" value="Genomic_DNA"/>
</dbReference>
<feature type="binding site" description="via carbamate group" evidence="15">
    <location>
        <position position="124"/>
    </location>
    <ligand>
        <name>Mg(2+)</name>
        <dbReference type="ChEBI" id="CHEBI:18420"/>
    </ligand>
</feature>
<dbReference type="UniPathway" id="UPA00049">
    <property type="reaction ID" value="UER00061"/>
</dbReference>
<evidence type="ECO:0000256" key="11">
    <source>
        <dbReference type="ARBA" id="ARBA00029304"/>
    </source>
</evidence>
<feature type="binding site" evidence="15">
    <location>
        <position position="81"/>
    </location>
    <ligand>
        <name>Mg(2+)</name>
        <dbReference type="ChEBI" id="CHEBI:18420"/>
    </ligand>
</feature>
<dbReference type="GO" id="GO:0051537">
    <property type="term" value="F:2 iron, 2 sulfur cluster binding"/>
    <property type="evidence" value="ECO:0007669"/>
    <property type="project" value="UniProtKB-UniRule"/>
</dbReference>
<evidence type="ECO:0000313" key="18">
    <source>
        <dbReference type="EMBL" id="PZX45797.1"/>
    </source>
</evidence>
<dbReference type="GO" id="GO:0005829">
    <property type="term" value="C:cytosol"/>
    <property type="evidence" value="ECO:0007669"/>
    <property type="project" value="TreeGrafter"/>
</dbReference>
<dbReference type="Pfam" id="PF00920">
    <property type="entry name" value="ILVD_EDD_N"/>
    <property type="match status" value="1"/>
</dbReference>
<feature type="active site" description="Proton acceptor" evidence="15">
    <location>
        <position position="517"/>
    </location>
</feature>
<dbReference type="OrthoDB" id="9807077at2"/>
<evidence type="ECO:0000256" key="2">
    <source>
        <dbReference type="ARBA" id="ARBA00006486"/>
    </source>
</evidence>
<dbReference type="Pfam" id="PF24877">
    <property type="entry name" value="ILV_EDD_C"/>
    <property type="match status" value="1"/>
</dbReference>
<sequence>MPRYRSRTTTHGRNMAGARGLWRATGMKESDFGKPIIAIVNSFTQFVPGHVHLKDLGQMVAREVEKAGGVAKEFNTIAVDDGIAMGHDGMLYSLPSREIIADSVEYMVNAHCADAMVCISNCDKITPGMLMAAMRLNIPVVFVSGGPMEAGKVEVDGVSKAVDLVDAMVWAADDKYTDAQVQAMEEEACPTCGSCSGMFTANSMNCLTEALGLSLPGNGSTLATHAYRQKLFLRAGHVIVDLAKRYYEQDDESVLPRNIASFKAFENAMSLDIAMGGSTNTVLHLLAAAHEGEIDFTMADIDRLSRKVPCLCKVAPAKDDVHMEDVHRAGGIMSILGQLDRAGLLHCDLPTVHSATMGMALEMWDITRTDDPEVHDFFRAAPGGVRTTQAFSQSKSYAALDTDREKGVIRNKEHAFSQDGGLAVLFGNLAEQGCIVKTAGVDESILKFSGPARVFESQDDAVSGILTGKVVAGEVVIIRYEGPRGGPGMQEMLYPTSYLKSKGLGKDCALITDGRFSGGTSGLSIGHVSPEAEEGGLIGLVETGDLVEIDIPNRTINLAVDDAILAARRAAQDEKGWQPAKPRPRKVTTALRAYAALTTSAAMGAVRKLPEGM</sequence>